<evidence type="ECO:0000313" key="3">
    <source>
        <dbReference type="EMBL" id="CAG9853840.1"/>
    </source>
</evidence>
<organism evidence="3 4">
    <name type="scientific">Phyllotreta striolata</name>
    <name type="common">Striped flea beetle</name>
    <name type="synonym">Crioceris striolata</name>
    <dbReference type="NCBI Taxonomy" id="444603"/>
    <lineage>
        <taxon>Eukaryota</taxon>
        <taxon>Metazoa</taxon>
        <taxon>Ecdysozoa</taxon>
        <taxon>Arthropoda</taxon>
        <taxon>Hexapoda</taxon>
        <taxon>Insecta</taxon>
        <taxon>Pterygota</taxon>
        <taxon>Neoptera</taxon>
        <taxon>Endopterygota</taxon>
        <taxon>Coleoptera</taxon>
        <taxon>Polyphaga</taxon>
        <taxon>Cucujiformia</taxon>
        <taxon>Chrysomeloidea</taxon>
        <taxon>Chrysomelidae</taxon>
        <taxon>Galerucinae</taxon>
        <taxon>Alticini</taxon>
        <taxon>Phyllotreta</taxon>
    </lineage>
</organism>
<proteinExistence type="predicted"/>
<dbReference type="InterPro" id="IPR002861">
    <property type="entry name" value="Reeler_dom"/>
</dbReference>
<dbReference type="AlphaFoldDB" id="A0A9N9TEZ2"/>
<dbReference type="CDD" id="cd08544">
    <property type="entry name" value="Reeler"/>
    <property type="match status" value="1"/>
</dbReference>
<dbReference type="PANTHER" id="PTHR45828">
    <property type="entry name" value="CYTOCHROME B561/FERRIC REDUCTASE TRANSMEMBRANE"/>
    <property type="match status" value="1"/>
</dbReference>
<reference evidence="3" key="1">
    <citation type="submission" date="2022-01" db="EMBL/GenBank/DDBJ databases">
        <authorList>
            <person name="King R."/>
        </authorList>
    </citation>
    <scope>NUCLEOTIDE SEQUENCE</scope>
</reference>
<accession>A0A9N9TEZ2</accession>
<gene>
    <name evidence="3" type="ORF">PHYEVI_LOCUS307</name>
</gene>
<dbReference type="PANTHER" id="PTHR45828:SF33">
    <property type="entry name" value="DOMON DOMAIN-CONTAINING PROTEIN"/>
    <property type="match status" value="1"/>
</dbReference>
<dbReference type="GO" id="GO:0016020">
    <property type="term" value="C:membrane"/>
    <property type="evidence" value="ECO:0007669"/>
    <property type="project" value="TreeGrafter"/>
</dbReference>
<dbReference type="OrthoDB" id="6418377at2759"/>
<dbReference type="Proteomes" id="UP001153712">
    <property type="component" value="Chromosome 1"/>
</dbReference>
<keyword evidence="4" id="KW-1185">Reference proteome</keyword>
<dbReference type="InterPro" id="IPR042307">
    <property type="entry name" value="Reeler_sf"/>
</dbReference>
<protein>
    <recommendedName>
        <fullName evidence="2">Reelin domain-containing protein</fullName>
    </recommendedName>
</protein>
<keyword evidence="1" id="KW-0732">Signal</keyword>
<feature type="domain" description="Reelin" evidence="2">
    <location>
        <begin position="5"/>
        <end position="158"/>
    </location>
</feature>
<dbReference type="Gene3D" id="2.60.40.4060">
    <property type="entry name" value="Reeler domain"/>
    <property type="match status" value="1"/>
</dbReference>
<dbReference type="Pfam" id="PF02014">
    <property type="entry name" value="Reeler"/>
    <property type="match status" value="1"/>
</dbReference>
<feature type="signal peptide" evidence="1">
    <location>
        <begin position="1"/>
        <end position="18"/>
    </location>
</feature>
<sequence>MISIFFLCALCVIQHCYAFSGGAPDLMCDDMLPLHIVPPQHNKHPYKISVNQTEIKAGEAVEIEIAGDKFKGLMMEVRRRKDATGKFLLDEEENDFKTINCHRGKKNTLTHQNNANKKNKKIVWKSPNVPGKYTIYATIAKDGFVFWTKIPAAEITVE</sequence>
<evidence type="ECO:0000256" key="1">
    <source>
        <dbReference type="SAM" id="SignalP"/>
    </source>
</evidence>
<dbReference type="InterPro" id="IPR051237">
    <property type="entry name" value="Ferric-chelate_Red/DefProt"/>
</dbReference>
<name>A0A9N9TEZ2_PHYSR</name>
<dbReference type="EMBL" id="OU900094">
    <property type="protein sequence ID" value="CAG9853840.1"/>
    <property type="molecule type" value="Genomic_DNA"/>
</dbReference>
<evidence type="ECO:0000313" key="4">
    <source>
        <dbReference type="Proteomes" id="UP001153712"/>
    </source>
</evidence>
<evidence type="ECO:0000259" key="2">
    <source>
        <dbReference type="PROSITE" id="PS51019"/>
    </source>
</evidence>
<feature type="chain" id="PRO_5040413438" description="Reelin domain-containing protein" evidence="1">
    <location>
        <begin position="19"/>
        <end position="158"/>
    </location>
</feature>
<dbReference type="PROSITE" id="PS51019">
    <property type="entry name" value="REELIN"/>
    <property type="match status" value="1"/>
</dbReference>